<gene>
    <name evidence="12" type="ORF">RM519_00230</name>
</gene>
<comment type="caution">
    <text evidence="12">The sequence shown here is derived from an EMBL/GenBank/DDBJ whole genome shotgun (WGS) entry which is preliminary data.</text>
</comment>
<keyword evidence="13" id="KW-1185">Reference proteome</keyword>
<evidence type="ECO:0000256" key="9">
    <source>
        <dbReference type="SAM" id="SignalP"/>
    </source>
</evidence>
<evidence type="ECO:0000256" key="2">
    <source>
        <dbReference type="ARBA" id="ARBA00007261"/>
    </source>
</evidence>
<dbReference type="Pfam" id="PF05193">
    <property type="entry name" value="Peptidase_M16_C"/>
    <property type="match status" value="2"/>
</dbReference>
<dbReference type="InterPro" id="IPR007863">
    <property type="entry name" value="Peptidase_M16_C"/>
</dbReference>
<evidence type="ECO:0000256" key="4">
    <source>
        <dbReference type="ARBA" id="ARBA00022723"/>
    </source>
</evidence>
<name>A0ABU2Y0I1_9FLAO</name>
<dbReference type="InterPro" id="IPR001431">
    <property type="entry name" value="Pept_M16_Zn_BS"/>
</dbReference>
<evidence type="ECO:0000256" key="5">
    <source>
        <dbReference type="ARBA" id="ARBA00022801"/>
    </source>
</evidence>
<dbReference type="InterPro" id="IPR011765">
    <property type="entry name" value="Pept_M16_N"/>
</dbReference>
<evidence type="ECO:0000256" key="6">
    <source>
        <dbReference type="ARBA" id="ARBA00022833"/>
    </source>
</evidence>
<feature type="domain" description="Peptidase M16 N-terminal" evidence="10">
    <location>
        <begin position="61"/>
        <end position="110"/>
    </location>
</feature>
<comment type="cofactor">
    <cofactor evidence="1">
        <name>Zn(2+)</name>
        <dbReference type="ChEBI" id="CHEBI:29105"/>
    </cofactor>
</comment>
<feature type="domain" description="Peptidase M16 C-terminal" evidence="11">
    <location>
        <begin position="266"/>
        <end position="435"/>
    </location>
</feature>
<keyword evidence="4" id="KW-0479">Metal-binding</keyword>
<dbReference type="InterPro" id="IPR011249">
    <property type="entry name" value="Metalloenz_LuxS/M16"/>
</dbReference>
<feature type="domain" description="Peptidase M16 C-terminal" evidence="11">
    <location>
        <begin position="731"/>
        <end position="882"/>
    </location>
</feature>
<proteinExistence type="inferred from homology"/>
<comment type="similarity">
    <text evidence="2 8">Belongs to the peptidase M16 family.</text>
</comment>
<sequence length="984" mass="111550">MKRLNLFMAIAITLFIVSCSSDSNKYAVSNHTDENGYSYETVANDPTGLRLYTLDNGLKVYLSQNNDEPTIQTLIPVRAGSTYDPKESTGLAHYLEHMVFKGTDKYGTSNWEEEKKYLDQISELYEKHRNESDPIKKETIYRTIDSVSYKASEYSIANEYDKMVASLGATGTNAGTSNELTVYMNKIPANELEKFLTLESEKFSKLVLRLFHTELEAVFEEFNRTQDSDGRKSSAAMMDGLFPTHPYGQQTTIGIAEHLKNPSLIEINAYFDKYYVPSNMAVILVGDFDFDKTIKMVDSTFGKMQAKEVEHPVLPVEQPLDGVVVKEVFGPSNENVTVAYRTDGVGTKDEKYITLIDMILANSSAGLMDLNLNKKQLVQRASSSQSFLNEYGYLRFNGVPKAGQSLDEVKELMLAQVELIKKGEFDDWMLDAVINDLKLSQTREQESAGSLVWAYMSAYIERQDWNDEVRFIDELREISKEDLIAFANDFFTDDYVLVYKRKGEDKNVVKVQNPGITPIQINRNQSKFVEDFNKIDSEEIKPLYVDYNSEIKSDKLSSGIEMAYIENKRNDLFNLNVIFDMGKDHDKKLALAVGYLKYLGTDKYSAEQLAKEFYKIGASYSVNTGSDRSYVSISGLQENLESGLELLEHLMSNAVVDQDAYDNYVASILKSRQDGKTQKGNILFTGLRNYSRYGENSRLRDIITAEDLRTQDPSELVTIIKGLNSYKHRIFYYGNEPKTSLASLNKLHQVPSELKDYPEPKKYEQLATGNSVNLVDFDMVQAEMVFDAKGQEFDPKKMALATVFNSYFGGGLSSIVFQEIRESKSLAYAAQAGYGSASKEGESDNVFAYIGTQANKLPQAVDAMMELMNNMPKSEGQFNSAKEAALKQIASQRITKSNIFWTYESLKRRGLDYDNREEMYKAIQDMTIEDVDAFFKNNVKGQDYSISVIGNKKDLDMKALEKLGEVHELDIDYLFNYTPTEIKK</sequence>
<evidence type="ECO:0000256" key="3">
    <source>
        <dbReference type="ARBA" id="ARBA00022670"/>
    </source>
</evidence>
<dbReference type="PANTHER" id="PTHR43690:SF17">
    <property type="entry name" value="PROTEIN YHJJ"/>
    <property type="match status" value="1"/>
</dbReference>
<keyword evidence="9" id="KW-0732">Signal</keyword>
<dbReference type="PANTHER" id="PTHR43690">
    <property type="entry name" value="NARDILYSIN"/>
    <property type="match status" value="1"/>
</dbReference>
<evidence type="ECO:0000256" key="8">
    <source>
        <dbReference type="RuleBase" id="RU004447"/>
    </source>
</evidence>
<evidence type="ECO:0000259" key="11">
    <source>
        <dbReference type="Pfam" id="PF05193"/>
    </source>
</evidence>
<evidence type="ECO:0000256" key="1">
    <source>
        <dbReference type="ARBA" id="ARBA00001947"/>
    </source>
</evidence>
<protein>
    <submittedName>
        <fullName evidence="12">Insulinase family protein</fullName>
    </submittedName>
</protein>
<evidence type="ECO:0000313" key="12">
    <source>
        <dbReference type="EMBL" id="MDT0551658.1"/>
    </source>
</evidence>
<dbReference type="SUPFAM" id="SSF63411">
    <property type="entry name" value="LuxS/MPP-like metallohydrolase"/>
    <property type="match status" value="4"/>
</dbReference>
<keyword evidence="7" id="KW-0482">Metalloprotease</keyword>
<evidence type="ECO:0000256" key="7">
    <source>
        <dbReference type="ARBA" id="ARBA00023049"/>
    </source>
</evidence>
<evidence type="ECO:0000259" key="10">
    <source>
        <dbReference type="Pfam" id="PF00675"/>
    </source>
</evidence>
<dbReference type="RefSeq" id="WP_311591439.1">
    <property type="nucleotide sequence ID" value="NZ_JAVRHV010000001.1"/>
</dbReference>
<reference evidence="12 13" key="1">
    <citation type="submission" date="2023-09" db="EMBL/GenBank/DDBJ databases">
        <authorList>
            <person name="Rey-Velasco X."/>
        </authorList>
    </citation>
    <scope>NUCLEOTIDE SEQUENCE [LARGE SCALE GENOMIC DNA]</scope>
    <source>
        <strain evidence="12 13">P050</strain>
    </source>
</reference>
<feature type="chain" id="PRO_5045843251" evidence="9">
    <location>
        <begin position="24"/>
        <end position="984"/>
    </location>
</feature>
<dbReference type="Proteomes" id="UP001252186">
    <property type="component" value="Unassembled WGS sequence"/>
</dbReference>
<dbReference type="PROSITE" id="PS00143">
    <property type="entry name" value="INSULINASE"/>
    <property type="match status" value="1"/>
</dbReference>
<dbReference type="Pfam" id="PF00675">
    <property type="entry name" value="Peptidase_M16"/>
    <property type="match status" value="2"/>
</dbReference>
<keyword evidence="5" id="KW-0378">Hydrolase</keyword>
<dbReference type="EMBL" id="JAVRHV010000001">
    <property type="protein sequence ID" value="MDT0551658.1"/>
    <property type="molecule type" value="Genomic_DNA"/>
</dbReference>
<dbReference type="Gene3D" id="3.30.830.10">
    <property type="entry name" value="Metalloenzyme, LuxS/M16 peptidase-like"/>
    <property type="match status" value="4"/>
</dbReference>
<keyword evidence="6" id="KW-0862">Zinc</keyword>
<accession>A0ABU2Y0I1</accession>
<evidence type="ECO:0000313" key="13">
    <source>
        <dbReference type="Proteomes" id="UP001252186"/>
    </source>
</evidence>
<dbReference type="InterPro" id="IPR050626">
    <property type="entry name" value="Peptidase_M16"/>
</dbReference>
<feature type="signal peptide" evidence="9">
    <location>
        <begin position="1"/>
        <end position="23"/>
    </location>
</feature>
<feature type="domain" description="Peptidase M16 N-terminal" evidence="10">
    <location>
        <begin position="596"/>
        <end position="684"/>
    </location>
</feature>
<dbReference type="PROSITE" id="PS51257">
    <property type="entry name" value="PROKAR_LIPOPROTEIN"/>
    <property type="match status" value="1"/>
</dbReference>
<keyword evidence="3" id="KW-0645">Protease</keyword>
<organism evidence="12 13">
    <name type="scientific">Urechidicola vernalis</name>
    <dbReference type="NCBI Taxonomy" id="3075600"/>
    <lineage>
        <taxon>Bacteria</taxon>
        <taxon>Pseudomonadati</taxon>
        <taxon>Bacteroidota</taxon>
        <taxon>Flavobacteriia</taxon>
        <taxon>Flavobacteriales</taxon>
        <taxon>Flavobacteriaceae</taxon>
        <taxon>Urechidicola</taxon>
    </lineage>
</organism>